<accession>A0ABU7CIF6</accession>
<proteinExistence type="predicted"/>
<protein>
    <submittedName>
        <fullName evidence="1">Uncharacterized protein</fullName>
    </submittedName>
</protein>
<comment type="caution">
    <text evidence="1">The sequence shown here is derived from an EMBL/GenBank/DDBJ whole genome shotgun (WGS) entry which is preliminary data.</text>
</comment>
<dbReference type="Proteomes" id="UP001345963">
    <property type="component" value="Unassembled WGS sequence"/>
</dbReference>
<dbReference type="EMBL" id="JAHUTI010094321">
    <property type="protein sequence ID" value="MED6262752.1"/>
    <property type="molecule type" value="Genomic_DNA"/>
</dbReference>
<evidence type="ECO:0000313" key="1">
    <source>
        <dbReference type="EMBL" id="MED6262752.1"/>
    </source>
</evidence>
<name>A0ABU7CIF6_9TELE</name>
<organism evidence="1 2">
    <name type="scientific">Ataeniobius toweri</name>
    <dbReference type="NCBI Taxonomy" id="208326"/>
    <lineage>
        <taxon>Eukaryota</taxon>
        <taxon>Metazoa</taxon>
        <taxon>Chordata</taxon>
        <taxon>Craniata</taxon>
        <taxon>Vertebrata</taxon>
        <taxon>Euteleostomi</taxon>
        <taxon>Actinopterygii</taxon>
        <taxon>Neopterygii</taxon>
        <taxon>Teleostei</taxon>
        <taxon>Neoteleostei</taxon>
        <taxon>Acanthomorphata</taxon>
        <taxon>Ovalentaria</taxon>
        <taxon>Atherinomorphae</taxon>
        <taxon>Cyprinodontiformes</taxon>
        <taxon>Goodeidae</taxon>
        <taxon>Ataeniobius</taxon>
    </lineage>
</organism>
<gene>
    <name evidence="1" type="ORF">ATANTOWER_025232</name>
</gene>
<evidence type="ECO:0000313" key="2">
    <source>
        <dbReference type="Proteomes" id="UP001345963"/>
    </source>
</evidence>
<keyword evidence="2" id="KW-1185">Reference proteome</keyword>
<reference evidence="1 2" key="1">
    <citation type="submission" date="2021-07" db="EMBL/GenBank/DDBJ databases">
        <authorList>
            <person name="Palmer J.M."/>
        </authorList>
    </citation>
    <scope>NUCLEOTIDE SEQUENCE [LARGE SCALE GENOMIC DNA]</scope>
    <source>
        <strain evidence="1 2">AT_MEX2019</strain>
        <tissue evidence="1">Muscle</tissue>
    </source>
</reference>
<sequence>MPRYMNTAADSLSIQLMPAWTRKNMYSQHILIRALEDETNPSCGAYHRDGCISPINRPPQLVYLQLCVFASDVSDH</sequence>